<dbReference type="InterPro" id="IPR005268">
    <property type="entry name" value="CHP00725"/>
</dbReference>
<comment type="caution">
    <text evidence="1">The sequence shown here is derived from an EMBL/GenBank/DDBJ whole genome shotgun (WGS) entry which is preliminary data.</text>
</comment>
<dbReference type="Gene3D" id="3.40.50.450">
    <property type="match status" value="1"/>
</dbReference>
<dbReference type="RefSeq" id="WP_382420788.1">
    <property type="nucleotide sequence ID" value="NZ_JBHSCW010000001.1"/>
</dbReference>
<reference evidence="2" key="1">
    <citation type="journal article" date="2019" name="Int. J. Syst. Evol. Microbiol.">
        <title>The Global Catalogue of Microorganisms (GCM) 10K type strain sequencing project: providing services to taxonomists for standard genome sequencing and annotation.</title>
        <authorList>
            <consortium name="The Broad Institute Genomics Platform"/>
            <consortium name="The Broad Institute Genome Sequencing Center for Infectious Disease"/>
            <person name="Wu L."/>
            <person name="Ma J."/>
        </authorList>
    </citation>
    <scope>NUCLEOTIDE SEQUENCE [LARGE SCALE GENOMIC DNA]</scope>
    <source>
        <strain evidence="2">CECT 8472</strain>
    </source>
</reference>
<proteinExistence type="predicted"/>
<dbReference type="InterPro" id="IPR052341">
    <property type="entry name" value="LOG_family_nucleotidases"/>
</dbReference>
<dbReference type="EMBL" id="JBHSCW010000001">
    <property type="protein sequence ID" value="MFC4350452.1"/>
    <property type="molecule type" value="Genomic_DNA"/>
</dbReference>
<evidence type="ECO:0000313" key="1">
    <source>
        <dbReference type="EMBL" id="MFC4350452.1"/>
    </source>
</evidence>
<dbReference type="Pfam" id="PF18306">
    <property type="entry name" value="LDcluster4"/>
    <property type="match status" value="1"/>
</dbReference>
<dbReference type="PANTHER" id="PTHR43393">
    <property type="entry name" value="CYTOKININ RIBOSIDE 5'-MONOPHOSPHATE PHOSPHORIBOHYDROLASE"/>
    <property type="match status" value="1"/>
</dbReference>
<evidence type="ECO:0000313" key="2">
    <source>
        <dbReference type="Proteomes" id="UP001595799"/>
    </source>
</evidence>
<dbReference type="InterPro" id="IPR041164">
    <property type="entry name" value="LDcluster4"/>
</dbReference>
<dbReference type="Proteomes" id="UP001595799">
    <property type="component" value="Unassembled WGS sequence"/>
</dbReference>
<dbReference type="PANTHER" id="PTHR43393:SF3">
    <property type="entry name" value="LYSINE DECARBOXYLASE-LIKE PROTEIN"/>
    <property type="match status" value="1"/>
</dbReference>
<name>A0ABV8UGP6_9PROT</name>
<sequence>MQSDDYLIAQDRIYGPQGRLDPWSWRWLPEESPVKAMTVSPRRALEHLAHTGEMRRIPIGVIGPREATDEQLALAEEIGSALGHLGLTVICGGKTGVMEAVSRGCHTAGGLSVGLLPDHDWRAANDYIALPIATGMSEARNMIIAKSSAALIAIGGSYGTLSEIAYGLHFSKPVIGLAGAHAIEGVELVADTDAAISRLSAHLLASAAG</sequence>
<dbReference type="SUPFAM" id="SSF102405">
    <property type="entry name" value="MCP/YpsA-like"/>
    <property type="match status" value="1"/>
</dbReference>
<gene>
    <name evidence="1" type="ORF">ACFOW6_02720</name>
</gene>
<dbReference type="NCBIfam" id="TIGR00725">
    <property type="entry name" value="TIGR00725 family protein"/>
    <property type="match status" value="1"/>
</dbReference>
<organism evidence="1 2">
    <name type="scientific">Fodinicurvata halophila</name>
    <dbReference type="NCBI Taxonomy" id="1419723"/>
    <lineage>
        <taxon>Bacteria</taxon>
        <taxon>Pseudomonadati</taxon>
        <taxon>Pseudomonadota</taxon>
        <taxon>Alphaproteobacteria</taxon>
        <taxon>Rhodospirillales</taxon>
        <taxon>Rhodovibrionaceae</taxon>
        <taxon>Fodinicurvata</taxon>
    </lineage>
</organism>
<keyword evidence="2" id="KW-1185">Reference proteome</keyword>
<accession>A0ABV8UGP6</accession>
<protein>
    <submittedName>
        <fullName evidence="1">TIGR00725 family protein</fullName>
    </submittedName>
</protein>